<comment type="caution">
    <text evidence="1">The sequence shown here is derived from an EMBL/GenBank/DDBJ whole genome shotgun (WGS) entry which is preliminary data.</text>
</comment>
<protein>
    <submittedName>
        <fullName evidence="1">Uncharacterized protein</fullName>
    </submittedName>
</protein>
<gene>
    <name evidence="1" type="ORF">SERN_2867</name>
</gene>
<dbReference type="EMBL" id="RHPJ01000005">
    <property type="protein sequence ID" value="TGO03855.1"/>
    <property type="molecule type" value="Genomic_DNA"/>
</dbReference>
<dbReference type="OrthoDB" id="5120208at2"/>
<organism evidence="1 2">
    <name type="scientific">Serinibacter arcticus</name>
    <dbReference type="NCBI Taxonomy" id="1655435"/>
    <lineage>
        <taxon>Bacteria</taxon>
        <taxon>Bacillati</taxon>
        <taxon>Actinomycetota</taxon>
        <taxon>Actinomycetes</taxon>
        <taxon>Micrococcales</taxon>
        <taxon>Beutenbergiaceae</taxon>
        <taxon>Serinibacter</taxon>
    </lineage>
</organism>
<evidence type="ECO:0000313" key="2">
    <source>
        <dbReference type="Proteomes" id="UP000297318"/>
    </source>
</evidence>
<dbReference type="Proteomes" id="UP000297318">
    <property type="component" value="Unassembled WGS sequence"/>
</dbReference>
<keyword evidence="2" id="KW-1185">Reference proteome</keyword>
<accession>A0A4Z1DW98</accession>
<evidence type="ECO:0000313" key="1">
    <source>
        <dbReference type="EMBL" id="TGO03855.1"/>
    </source>
</evidence>
<reference evidence="1 2" key="1">
    <citation type="submission" date="2018-11" db="EMBL/GenBank/DDBJ databases">
        <title>Complete genome sequencing of the Actinobacteria Serinibacter sp. K3-2.</title>
        <authorList>
            <person name="Rakitin A.L."/>
            <person name="Beletsky A.V."/>
            <person name="Mardanov A.V."/>
            <person name="Ravin N.V."/>
            <person name="Gromova A.S."/>
            <person name="Filippova S.N."/>
            <person name="Gal'Chenko V.F."/>
        </authorList>
    </citation>
    <scope>NUCLEOTIDE SEQUENCE [LARGE SCALE GENOMIC DNA]</scope>
    <source>
        <strain evidence="1 2">K3-2</strain>
    </source>
</reference>
<dbReference type="RefSeq" id="WP_135850879.1">
    <property type="nucleotide sequence ID" value="NZ_RHPJ01000005.1"/>
</dbReference>
<dbReference type="AlphaFoldDB" id="A0A4Z1DW98"/>
<sequence>MFVQHLDGSSDPCELSGLPALIDELDDANAEESDVGVCEDFGWFVSAYASGTVVLVHAERPHDPELVLHGVPRNEMLEIVTELATGRLDDLRARPWRLEGGASGEG</sequence>
<name>A0A4Z1DW98_9MICO</name>
<proteinExistence type="predicted"/>